<dbReference type="PANTHER" id="PTHR38032">
    <property type="entry name" value="POLYMERASE-RELATED"/>
    <property type="match status" value="1"/>
</dbReference>
<evidence type="ECO:0000256" key="1">
    <source>
        <dbReference type="SAM" id="Coils"/>
    </source>
</evidence>
<evidence type="ECO:0000313" key="3">
    <source>
        <dbReference type="EMBL" id="MDM7861062.1"/>
    </source>
</evidence>
<feature type="coiled-coil region" evidence="1">
    <location>
        <begin position="427"/>
        <end position="461"/>
    </location>
</feature>
<dbReference type="InterPro" id="IPR046865">
    <property type="entry name" value="FapA_b_solenoid"/>
</dbReference>
<dbReference type="Pfam" id="PF20250">
    <property type="entry name" value="FapA_N"/>
    <property type="match status" value="1"/>
</dbReference>
<keyword evidence="1" id="KW-0175">Coiled coil</keyword>
<reference evidence="3 4" key="1">
    <citation type="submission" date="2023-06" db="EMBL/GenBank/DDBJ databases">
        <title>Alteromonas sp. ASW11-36 isolated from intertidal sand.</title>
        <authorList>
            <person name="Li Y."/>
        </authorList>
    </citation>
    <scope>NUCLEOTIDE SEQUENCE [LARGE SCALE GENOMIC DNA]</scope>
    <source>
        <strain evidence="3 4">ASW11-36</strain>
    </source>
</reference>
<name>A0ABT7SZS7_9ALTE</name>
<evidence type="ECO:0000313" key="4">
    <source>
        <dbReference type="Proteomes" id="UP001234343"/>
    </source>
</evidence>
<dbReference type="InterPro" id="IPR046866">
    <property type="entry name" value="FapA_N"/>
</dbReference>
<dbReference type="RefSeq" id="WP_289365383.1">
    <property type="nucleotide sequence ID" value="NZ_JAUCBP010000007.1"/>
</dbReference>
<sequence>MKGVSLSYDEQANEVSLTLNPAEFDKELDSKALVKHVHSSEFSSLYLSETEIKATCDQANHHFKTNDFAVITKKVGEKRNAEVEFRVPEEGMQATVVVTAPYGGAVPDLTAMLNLAKQNGINRGLGKKKLKAVLQKVASARPGEVVEDIVARGLPARDGRSSRVKPLVPNALERVLKPQESSTSRVDMRNLGELICVKAGAEVLRRMAPTKGRSGFTVRGTKLEAKAGDWQSIKLGDGTAISDHDENLVVATISGMPKFLDLIMTVDDTFTCQGVNVGTGNIKYDGAVLVNGDVTEKMEITATGDVTVNGFVESATIHAGGDIVITEGAMGKANDEGTEFSCELRATGSIHVQHGQGLNIKCGGNITIGRQVAYSRLECKGDVIVGRIDNPNGNIFACDVISQRTVKAGTFGAVSGSHLAIDFSKGFNQLMERKDLLDDILKQLRENNDKHKDKIDLIKSKLIPKNLRTKVDEAIEMFENESQMLNWLEIKNLEMKAAKEEYTRSILLMAFKRVYSGVSVKLNNRVWRSEREYDRSIVRYDEHQWQYEPMV</sequence>
<feature type="domain" description="Flagellar Assembly Protein A N-terminal region" evidence="2">
    <location>
        <begin position="84"/>
        <end position="259"/>
    </location>
</feature>
<dbReference type="PANTHER" id="PTHR38032:SF1">
    <property type="entry name" value="RNA-BINDING PROTEIN KHPB N-TERMINAL DOMAIN-CONTAINING PROTEIN"/>
    <property type="match status" value="1"/>
</dbReference>
<dbReference type="InterPro" id="IPR005646">
    <property type="entry name" value="FapA"/>
</dbReference>
<comment type="caution">
    <text evidence="3">The sequence shown here is derived from an EMBL/GenBank/DDBJ whole genome shotgun (WGS) entry which is preliminary data.</text>
</comment>
<dbReference type="EMBL" id="JAUCBP010000007">
    <property type="protein sequence ID" value="MDM7861062.1"/>
    <property type="molecule type" value="Genomic_DNA"/>
</dbReference>
<gene>
    <name evidence="3" type="ORF">QTP81_10685</name>
</gene>
<evidence type="ECO:0000259" key="2">
    <source>
        <dbReference type="Pfam" id="PF20250"/>
    </source>
</evidence>
<keyword evidence="4" id="KW-1185">Reference proteome</keyword>
<dbReference type="Proteomes" id="UP001234343">
    <property type="component" value="Unassembled WGS sequence"/>
</dbReference>
<proteinExistence type="predicted"/>
<dbReference type="Pfam" id="PF03961">
    <property type="entry name" value="FapA"/>
    <property type="match status" value="1"/>
</dbReference>
<accession>A0ABT7SZS7</accession>
<organism evidence="3 4">
    <name type="scientific">Alteromonas arenosi</name>
    <dbReference type="NCBI Taxonomy" id="3055817"/>
    <lineage>
        <taxon>Bacteria</taxon>
        <taxon>Pseudomonadati</taxon>
        <taxon>Pseudomonadota</taxon>
        <taxon>Gammaproteobacteria</taxon>
        <taxon>Alteromonadales</taxon>
        <taxon>Alteromonadaceae</taxon>
        <taxon>Alteromonas/Salinimonas group</taxon>
        <taxon>Alteromonas</taxon>
    </lineage>
</organism>
<protein>
    <submittedName>
        <fullName evidence="3">FapA family protein</fullName>
    </submittedName>
</protein>